<reference evidence="7" key="1">
    <citation type="submission" date="2012-05" db="EMBL/GenBank/DDBJ databases">
        <title>Whole Genome Assembly of Lutzomyia longipalpis.</title>
        <authorList>
            <person name="Richards S."/>
            <person name="Qu C."/>
            <person name="Dillon R."/>
            <person name="Worley K."/>
            <person name="Scherer S."/>
            <person name="Batterton M."/>
            <person name="Taylor A."/>
            <person name="Hawes A."/>
            <person name="Hernandez B."/>
            <person name="Kovar C."/>
            <person name="Mandapat C."/>
            <person name="Pham C."/>
            <person name="Qu C."/>
            <person name="Jing C."/>
            <person name="Bess C."/>
            <person name="Bandaranaike D."/>
            <person name="Ngo D."/>
            <person name="Ongeri F."/>
            <person name="Arias F."/>
            <person name="Lara F."/>
            <person name="Weissenberger G."/>
            <person name="Kamau G."/>
            <person name="Han H."/>
            <person name="Shen H."/>
            <person name="Dinh H."/>
            <person name="Khalil I."/>
            <person name="Jones J."/>
            <person name="Shafer J."/>
            <person name="Jayaseelan J."/>
            <person name="Quiroz J."/>
            <person name="Blankenburg K."/>
            <person name="Nguyen L."/>
            <person name="Jackson L."/>
            <person name="Francisco L."/>
            <person name="Tang L.-Y."/>
            <person name="Pu L.-L."/>
            <person name="Perales L."/>
            <person name="Lorensuhewa L."/>
            <person name="Munidasa M."/>
            <person name="Coyle M."/>
            <person name="Taylor M."/>
            <person name="Puazo M."/>
            <person name="Firestine M."/>
            <person name="Scheel M."/>
            <person name="Javaid M."/>
            <person name="Wang M."/>
            <person name="Li M."/>
            <person name="Tabassum N."/>
            <person name="Saada N."/>
            <person name="Osuji N."/>
            <person name="Aqrawi P."/>
            <person name="Fu Q."/>
            <person name="Thornton R."/>
            <person name="Raj R."/>
            <person name="Goodspeed R."/>
            <person name="Mata R."/>
            <person name="Najjar R."/>
            <person name="Gubbala S."/>
            <person name="Lee S."/>
            <person name="Denson S."/>
            <person name="Patil S."/>
            <person name="Macmil S."/>
            <person name="Qi S."/>
            <person name="Matskevitch T."/>
            <person name="Palculict T."/>
            <person name="Mathew T."/>
            <person name="Vee V."/>
            <person name="Velamala V."/>
            <person name="Korchina V."/>
            <person name="Cai W."/>
            <person name="Liu W."/>
            <person name="Dai W."/>
            <person name="Zou X."/>
            <person name="Zhu Y."/>
            <person name="Zhang Y."/>
            <person name="Wu Y.-Q."/>
            <person name="Xin Y."/>
            <person name="Nazarath L."/>
            <person name="Kovar C."/>
            <person name="Han Y."/>
            <person name="Muzny D."/>
            <person name="Gibbs R."/>
        </authorList>
    </citation>
    <scope>NUCLEOTIDE SEQUENCE [LARGE SCALE GENOMIC DNA]</scope>
    <source>
        <strain evidence="7">Jacobina</strain>
    </source>
</reference>
<dbReference type="EMBL" id="GITU01006388">
    <property type="protein sequence ID" value="MBC1175091.1"/>
    <property type="molecule type" value="Transcribed_RNA"/>
</dbReference>
<evidence type="ECO:0000256" key="1">
    <source>
        <dbReference type="ARBA" id="ARBA00022574"/>
    </source>
</evidence>
<evidence type="ECO:0000256" key="3">
    <source>
        <dbReference type="ARBA" id="ARBA00045213"/>
    </source>
</evidence>
<dbReference type="EnsemblMetazoa" id="LLOJ005081-RA">
    <property type="protein sequence ID" value="LLOJ005081-PA"/>
    <property type="gene ID" value="LLOJ005081"/>
</dbReference>
<sequence>MSLFDVIVGTYEEFLLGFTLESTDPDKPSGKLSKIFASHSHAASIRCVSGCGEIVASGGADDKIFVYSLKTRQEIAILTIQSATVNTLEFSPDGSHLFAGCADGSMLAYSCDNWELAREWKDAHKGSAVTQIRIHPSGKLALTLGTDLTLRTWNLVKGRQAYATNLKSKQELGRIVDCVEWSPDGRHFSLSGKNIVQIWSSEDASVQLTIDCSSRPTCLAWITANILAIGMENGKILLREIDGGLKEKSVEAHEKRVKAISCRNPQFLTSVGSAGDVTAWAVDQKSLGLKKIASTNIGCRPTCVFSTVISEFPAVKRENSAKSQEIIEERDEVEEVVTVDQPSSPKPKEESPETQKLEETIQTPIIRNSKRKSSIFCPPVVSSAKKSKRRSLNPFSSITVTDIEPEDLNLSVGTQWKYLTTTVAVIKTVLPLSLAEMST</sequence>
<dbReference type="InterPro" id="IPR001680">
    <property type="entry name" value="WD40_rpt"/>
</dbReference>
<name>A0A1B0CKE4_LUTLO</name>
<dbReference type="PANTHER" id="PTHR44675:SF1">
    <property type="entry name" value="P21-ACTIVATED PROTEIN KINASE-INTERACTING PROTEIN 1"/>
    <property type="match status" value="1"/>
</dbReference>
<proteinExistence type="predicted"/>
<dbReference type="PROSITE" id="PS00678">
    <property type="entry name" value="WD_REPEATS_1"/>
    <property type="match status" value="1"/>
</dbReference>
<evidence type="ECO:0000313" key="6">
    <source>
        <dbReference type="EnsemblMetazoa" id="LLOJ005081-PA"/>
    </source>
</evidence>
<dbReference type="AlphaFoldDB" id="A0A1B0CKE4"/>
<evidence type="ECO:0000313" key="7">
    <source>
        <dbReference type="Proteomes" id="UP000092461"/>
    </source>
</evidence>
<dbReference type="InterPro" id="IPR015943">
    <property type="entry name" value="WD40/YVTN_repeat-like_dom_sf"/>
</dbReference>
<protein>
    <submittedName>
        <fullName evidence="5">Putative p21-activated protein</fullName>
    </submittedName>
</protein>
<keyword evidence="1" id="KW-0853">WD repeat</keyword>
<feature type="region of interest" description="Disordered" evidence="4">
    <location>
        <begin position="331"/>
        <end position="362"/>
    </location>
</feature>
<keyword evidence="7" id="KW-1185">Reference proteome</keyword>
<evidence type="ECO:0000313" key="5">
    <source>
        <dbReference type="EMBL" id="MBC1175091.1"/>
    </source>
</evidence>
<keyword evidence="2" id="KW-0677">Repeat</keyword>
<dbReference type="EMBL" id="AJWK01016114">
    <property type="status" value="NOT_ANNOTATED_CDS"/>
    <property type="molecule type" value="Genomic_DNA"/>
</dbReference>
<dbReference type="InterPro" id="IPR051959">
    <property type="entry name" value="PAK1-Kinase_Regulator"/>
</dbReference>
<dbReference type="InterPro" id="IPR036322">
    <property type="entry name" value="WD40_repeat_dom_sf"/>
</dbReference>
<dbReference type="Pfam" id="PF00400">
    <property type="entry name" value="WD40"/>
    <property type="match status" value="3"/>
</dbReference>
<dbReference type="Gene3D" id="2.130.10.10">
    <property type="entry name" value="YVTN repeat-like/Quinoprotein amine dehydrogenase"/>
    <property type="match status" value="2"/>
</dbReference>
<evidence type="ECO:0000256" key="2">
    <source>
        <dbReference type="ARBA" id="ARBA00022737"/>
    </source>
</evidence>
<dbReference type="Proteomes" id="UP000092461">
    <property type="component" value="Unassembled WGS sequence"/>
</dbReference>
<dbReference type="SUPFAM" id="SSF50978">
    <property type="entry name" value="WD40 repeat-like"/>
    <property type="match status" value="1"/>
</dbReference>
<dbReference type="VEuPathDB" id="VectorBase:LLOJ005081"/>
<dbReference type="PANTHER" id="PTHR44675">
    <property type="entry name" value="PAK1 INTERACTING PROTEIN 1"/>
    <property type="match status" value="1"/>
</dbReference>
<organism evidence="6 7">
    <name type="scientific">Lutzomyia longipalpis</name>
    <name type="common">Sand fly</name>
    <dbReference type="NCBI Taxonomy" id="7200"/>
    <lineage>
        <taxon>Eukaryota</taxon>
        <taxon>Metazoa</taxon>
        <taxon>Ecdysozoa</taxon>
        <taxon>Arthropoda</taxon>
        <taxon>Hexapoda</taxon>
        <taxon>Insecta</taxon>
        <taxon>Pterygota</taxon>
        <taxon>Neoptera</taxon>
        <taxon>Endopterygota</taxon>
        <taxon>Diptera</taxon>
        <taxon>Nematocera</taxon>
        <taxon>Psychodoidea</taxon>
        <taxon>Psychodidae</taxon>
        <taxon>Lutzomyia</taxon>
        <taxon>Lutzomyia</taxon>
    </lineage>
</organism>
<reference evidence="6" key="3">
    <citation type="submission" date="2020-05" db="UniProtKB">
        <authorList>
            <consortium name="EnsemblMetazoa"/>
        </authorList>
    </citation>
    <scope>IDENTIFICATION</scope>
    <source>
        <strain evidence="6">Jacobina</strain>
    </source>
</reference>
<dbReference type="SMART" id="SM00320">
    <property type="entry name" value="WD40"/>
    <property type="match status" value="5"/>
</dbReference>
<dbReference type="VEuPathDB" id="VectorBase:LLONM1_005185"/>
<comment type="function">
    <text evidence="3">Negatively regulates the PAK1 kinase. PAK1 is a member of the PAK kinase family, which has been shown to play a positive role in the regulation of signaling pathways involving MAPK8 and RELA. PAK1 exists as an inactive homodimer, which is activated by binding of small GTPases such as CDC42 to an N-terminal regulatory domain. PAK1IP1 also binds to the N-terminus of PAK1, and inhibits the specific activation of PAK1 by CDC42. May be involved in ribosomal large subunit assembly.</text>
</comment>
<feature type="compositionally biased region" description="Basic and acidic residues" evidence="4">
    <location>
        <begin position="346"/>
        <end position="359"/>
    </location>
</feature>
<reference evidence="5" key="2">
    <citation type="journal article" date="2020" name="BMC">
        <title>Leishmania infection induces a limited differential gene expression in the sand fly midgut.</title>
        <authorList>
            <person name="Coutinho-Abreu I.V."/>
            <person name="Serafim T.D."/>
            <person name="Meneses C."/>
            <person name="Kamhawi S."/>
            <person name="Oliveira F."/>
            <person name="Valenzuela J.G."/>
        </authorList>
    </citation>
    <scope>NUCLEOTIDE SEQUENCE</scope>
    <source>
        <strain evidence="5">Jacobina</strain>
        <tissue evidence="5">Midgut</tissue>
    </source>
</reference>
<dbReference type="InterPro" id="IPR019775">
    <property type="entry name" value="WD40_repeat_CS"/>
</dbReference>
<accession>A0A1B0CKE4</accession>
<evidence type="ECO:0000256" key="4">
    <source>
        <dbReference type="SAM" id="MobiDB-lite"/>
    </source>
</evidence>